<dbReference type="EMBL" id="JAHHIF010000004">
    <property type="protein sequence ID" value="MBW4543637.1"/>
    <property type="molecule type" value="Genomic_DNA"/>
</dbReference>
<keyword evidence="1" id="KW-1133">Transmembrane helix</keyword>
<feature type="transmembrane region" description="Helical" evidence="1">
    <location>
        <begin position="51"/>
        <end position="71"/>
    </location>
</feature>
<reference evidence="2" key="1">
    <citation type="submission" date="2021-05" db="EMBL/GenBank/DDBJ databases">
        <authorList>
            <person name="Pietrasiak N."/>
            <person name="Ward R."/>
            <person name="Stajich J.E."/>
            <person name="Kurbessoian T."/>
        </authorList>
    </citation>
    <scope>NUCLEOTIDE SEQUENCE</scope>
    <source>
        <strain evidence="2">CPER-KK1</strain>
    </source>
</reference>
<name>A0A951PHP6_9CYAN</name>
<comment type="caution">
    <text evidence="2">The sequence shown here is derived from an EMBL/GenBank/DDBJ whole genome shotgun (WGS) entry which is preliminary data.</text>
</comment>
<organism evidence="2 3">
    <name type="scientific">Symplocastrum torsivum CPER-KK1</name>
    <dbReference type="NCBI Taxonomy" id="450513"/>
    <lineage>
        <taxon>Bacteria</taxon>
        <taxon>Bacillati</taxon>
        <taxon>Cyanobacteriota</taxon>
        <taxon>Cyanophyceae</taxon>
        <taxon>Oscillatoriophycideae</taxon>
        <taxon>Oscillatoriales</taxon>
        <taxon>Microcoleaceae</taxon>
        <taxon>Symplocastrum</taxon>
    </lineage>
</organism>
<keyword evidence="1" id="KW-0472">Membrane</keyword>
<sequence>MVKTTNERVDRLNKLAYRDGYLHGMEQEHQSQEEMRVDQSIRDNNNAASGLLLGIAITALAGLLGGAIFLLTHQNQPSTVPVNIAPAPITSQS</sequence>
<dbReference type="AlphaFoldDB" id="A0A951PHP6"/>
<gene>
    <name evidence="2" type="ORF">KME25_04185</name>
</gene>
<evidence type="ECO:0000313" key="3">
    <source>
        <dbReference type="Proteomes" id="UP000753908"/>
    </source>
</evidence>
<proteinExistence type="predicted"/>
<dbReference type="Proteomes" id="UP000753908">
    <property type="component" value="Unassembled WGS sequence"/>
</dbReference>
<keyword evidence="1" id="KW-0812">Transmembrane</keyword>
<evidence type="ECO:0000256" key="1">
    <source>
        <dbReference type="SAM" id="Phobius"/>
    </source>
</evidence>
<evidence type="ECO:0000313" key="2">
    <source>
        <dbReference type="EMBL" id="MBW4543637.1"/>
    </source>
</evidence>
<accession>A0A951PHP6</accession>
<reference evidence="2" key="2">
    <citation type="journal article" date="2022" name="Microbiol. Resour. Announc.">
        <title>Metagenome Sequencing to Explore Phylogenomics of Terrestrial Cyanobacteria.</title>
        <authorList>
            <person name="Ward R.D."/>
            <person name="Stajich J.E."/>
            <person name="Johansen J.R."/>
            <person name="Huntemann M."/>
            <person name="Clum A."/>
            <person name="Foster B."/>
            <person name="Foster B."/>
            <person name="Roux S."/>
            <person name="Palaniappan K."/>
            <person name="Varghese N."/>
            <person name="Mukherjee S."/>
            <person name="Reddy T.B.K."/>
            <person name="Daum C."/>
            <person name="Copeland A."/>
            <person name="Chen I.A."/>
            <person name="Ivanova N.N."/>
            <person name="Kyrpides N.C."/>
            <person name="Shapiro N."/>
            <person name="Eloe-Fadrosh E.A."/>
            <person name="Pietrasiak N."/>
        </authorList>
    </citation>
    <scope>NUCLEOTIDE SEQUENCE</scope>
    <source>
        <strain evidence="2">CPER-KK1</strain>
    </source>
</reference>
<protein>
    <submittedName>
        <fullName evidence="2">Uncharacterized protein</fullName>
    </submittedName>
</protein>